<organism evidence="2 3">
    <name type="scientific">Pedobacter rhizosphaerae</name>
    <dbReference type="NCBI Taxonomy" id="390241"/>
    <lineage>
        <taxon>Bacteria</taxon>
        <taxon>Pseudomonadati</taxon>
        <taxon>Bacteroidota</taxon>
        <taxon>Sphingobacteriia</taxon>
        <taxon>Sphingobacteriales</taxon>
        <taxon>Sphingobacteriaceae</taxon>
        <taxon>Pedobacter</taxon>
    </lineage>
</organism>
<feature type="compositionally biased region" description="Basic and acidic residues" evidence="1">
    <location>
        <begin position="20"/>
        <end position="37"/>
    </location>
</feature>
<evidence type="ECO:0000313" key="3">
    <source>
        <dbReference type="Proteomes" id="UP000199572"/>
    </source>
</evidence>
<reference evidence="3" key="1">
    <citation type="submission" date="2016-10" db="EMBL/GenBank/DDBJ databases">
        <authorList>
            <person name="Varghese N."/>
            <person name="Submissions S."/>
        </authorList>
    </citation>
    <scope>NUCLEOTIDE SEQUENCE [LARGE SCALE GENOMIC DNA]</scope>
    <source>
        <strain evidence="3">DSM 18610</strain>
    </source>
</reference>
<name>A0A1H9VHW3_9SPHI</name>
<dbReference type="Proteomes" id="UP000199572">
    <property type="component" value="Unassembled WGS sequence"/>
</dbReference>
<gene>
    <name evidence="2" type="ORF">SAMN04488023_14322</name>
</gene>
<sequence length="56" mass="6453">MVNKTVKKAKKGNQATAKKSITERELRTDEPLCEKDQVKQAEEALRRRIEKGNQNN</sequence>
<proteinExistence type="predicted"/>
<evidence type="ECO:0000313" key="2">
    <source>
        <dbReference type="EMBL" id="SES21158.1"/>
    </source>
</evidence>
<dbReference type="EMBL" id="FOGG01000043">
    <property type="protein sequence ID" value="SES21158.1"/>
    <property type="molecule type" value="Genomic_DNA"/>
</dbReference>
<evidence type="ECO:0000256" key="1">
    <source>
        <dbReference type="SAM" id="MobiDB-lite"/>
    </source>
</evidence>
<dbReference type="RefSeq" id="WP_175474639.1">
    <property type="nucleotide sequence ID" value="NZ_FOGG01000043.1"/>
</dbReference>
<dbReference type="AlphaFoldDB" id="A0A1H9VHW3"/>
<accession>A0A1H9VHW3</accession>
<feature type="region of interest" description="Disordered" evidence="1">
    <location>
        <begin position="1"/>
        <end position="37"/>
    </location>
</feature>
<keyword evidence="3" id="KW-1185">Reference proteome</keyword>
<protein>
    <submittedName>
        <fullName evidence="2">Uncharacterized protein</fullName>
    </submittedName>
</protein>
<feature type="compositionally biased region" description="Basic residues" evidence="1">
    <location>
        <begin position="1"/>
        <end position="11"/>
    </location>
</feature>